<dbReference type="Proteomes" id="UP001295423">
    <property type="component" value="Unassembled WGS sequence"/>
</dbReference>
<evidence type="ECO:0000313" key="2">
    <source>
        <dbReference type="EMBL" id="CAJ1957602.1"/>
    </source>
</evidence>
<sequence length="455" mass="48625">MAVLPHQSHLPFIVLHCDSEAPLSLVADYSPSVPSVVVNKYPPPNDEGCDNIANGQPRGGANGNQTKRAIGVLFDVELQEGTPMAPQVEDAIPKFLLSELVGGHIVSIVQGGTCDGCTTNEPCYNVVASSESLVEKLQLANPFVQITARSLDMFDGDASSIPPREERSQVPTPAPTIAPAIGEPNPTEAPTAMTTTTPTKASIPGDTPSPACPDVSLNFVNQKFSKKEGGADSDTTYILSCTGDDNSDAVLLGRQGDSCDVECLGVLEAPPQDHPKSKYTTIATSHDMPWSMPTDAPTSKSSTTSSSLPRGISYPPFWKQRPDLKRRFGSDDHLFKIANMCQVLGEICRWRGPKLFGMCSKTARMEVERGCSLYYLGTNGTAIGQDLKCPLNDDRVLNILDVDDLDECNEACGTTPNCTKFSVGFVAGEGFNGIGCTQNAVLEPWNGFTVYEVAS</sequence>
<feature type="compositionally biased region" description="Low complexity" evidence="1">
    <location>
        <begin position="298"/>
        <end position="307"/>
    </location>
</feature>
<accession>A0AAD2JKL5</accession>
<evidence type="ECO:0000313" key="3">
    <source>
        <dbReference type="Proteomes" id="UP001295423"/>
    </source>
</evidence>
<feature type="region of interest" description="Disordered" evidence="1">
    <location>
        <begin position="157"/>
        <end position="207"/>
    </location>
</feature>
<proteinExistence type="predicted"/>
<gene>
    <name evidence="2" type="ORF">CYCCA115_LOCUS16793</name>
</gene>
<keyword evidence="3" id="KW-1185">Reference proteome</keyword>
<evidence type="ECO:0000256" key="1">
    <source>
        <dbReference type="SAM" id="MobiDB-lite"/>
    </source>
</evidence>
<organism evidence="2 3">
    <name type="scientific">Cylindrotheca closterium</name>
    <dbReference type="NCBI Taxonomy" id="2856"/>
    <lineage>
        <taxon>Eukaryota</taxon>
        <taxon>Sar</taxon>
        <taxon>Stramenopiles</taxon>
        <taxon>Ochrophyta</taxon>
        <taxon>Bacillariophyta</taxon>
        <taxon>Bacillariophyceae</taxon>
        <taxon>Bacillariophycidae</taxon>
        <taxon>Bacillariales</taxon>
        <taxon>Bacillariaceae</taxon>
        <taxon>Cylindrotheca</taxon>
    </lineage>
</organism>
<reference evidence="2" key="1">
    <citation type="submission" date="2023-08" db="EMBL/GenBank/DDBJ databases">
        <authorList>
            <person name="Audoor S."/>
            <person name="Bilcke G."/>
        </authorList>
    </citation>
    <scope>NUCLEOTIDE SEQUENCE</scope>
</reference>
<feature type="compositionally biased region" description="Low complexity" evidence="1">
    <location>
        <begin position="175"/>
        <end position="199"/>
    </location>
</feature>
<comment type="caution">
    <text evidence="2">The sequence shown here is derived from an EMBL/GenBank/DDBJ whole genome shotgun (WGS) entry which is preliminary data.</text>
</comment>
<dbReference type="EMBL" id="CAKOGP040001947">
    <property type="protein sequence ID" value="CAJ1957602.1"/>
    <property type="molecule type" value="Genomic_DNA"/>
</dbReference>
<feature type="region of interest" description="Disordered" evidence="1">
    <location>
        <begin position="286"/>
        <end position="308"/>
    </location>
</feature>
<protein>
    <submittedName>
        <fullName evidence="2">Uncharacterized protein</fullName>
    </submittedName>
</protein>
<name>A0AAD2JKL5_9STRA</name>
<dbReference type="AlphaFoldDB" id="A0AAD2JKL5"/>